<keyword evidence="3" id="KW-1185">Reference proteome</keyword>
<accession>A0A238FAY3</accession>
<reference evidence="3" key="1">
    <citation type="submission" date="2016-09" db="EMBL/GenBank/DDBJ databases">
        <authorList>
            <person name="Jeantristanb JTB J.-T."/>
            <person name="Ricardo R."/>
        </authorList>
    </citation>
    <scope>NUCLEOTIDE SEQUENCE [LARGE SCALE GENOMIC DNA]</scope>
</reference>
<keyword evidence="1" id="KW-0732">Signal</keyword>
<evidence type="ECO:0000313" key="2">
    <source>
        <dbReference type="EMBL" id="SCV70365.1"/>
    </source>
</evidence>
<dbReference type="Gene3D" id="2.10.220.10">
    <property type="entry name" value="Hormone Receptor, Insulin-like Growth Factor Receptor 1, Chain A, domain 2"/>
    <property type="match status" value="1"/>
</dbReference>
<dbReference type="SUPFAM" id="SSF57184">
    <property type="entry name" value="Growth factor receptor domain"/>
    <property type="match status" value="1"/>
</dbReference>
<organism evidence="2 3">
    <name type="scientific">Microbotryum intermedium</name>
    <dbReference type="NCBI Taxonomy" id="269621"/>
    <lineage>
        <taxon>Eukaryota</taxon>
        <taxon>Fungi</taxon>
        <taxon>Dikarya</taxon>
        <taxon>Basidiomycota</taxon>
        <taxon>Pucciniomycotina</taxon>
        <taxon>Microbotryomycetes</taxon>
        <taxon>Microbotryales</taxon>
        <taxon>Microbotryaceae</taxon>
        <taxon>Microbotryum</taxon>
    </lineage>
</organism>
<protein>
    <submittedName>
        <fullName evidence="2">BQ2448_1759 protein</fullName>
    </submittedName>
</protein>
<dbReference type="AlphaFoldDB" id="A0A238FAY3"/>
<name>A0A238FAY3_9BASI</name>
<feature type="signal peptide" evidence="1">
    <location>
        <begin position="1"/>
        <end position="31"/>
    </location>
</feature>
<feature type="chain" id="PRO_5012601958" evidence="1">
    <location>
        <begin position="32"/>
        <end position="272"/>
    </location>
</feature>
<dbReference type="Proteomes" id="UP000198372">
    <property type="component" value="Unassembled WGS sequence"/>
</dbReference>
<evidence type="ECO:0000256" key="1">
    <source>
        <dbReference type="SAM" id="SignalP"/>
    </source>
</evidence>
<dbReference type="OrthoDB" id="10520526at2759"/>
<dbReference type="InterPro" id="IPR009030">
    <property type="entry name" value="Growth_fac_rcpt_cys_sf"/>
</dbReference>
<gene>
    <name evidence="2" type="ORF">BQ2448_1759</name>
</gene>
<evidence type="ECO:0000313" key="3">
    <source>
        <dbReference type="Proteomes" id="UP000198372"/>
    </source>
</evidence>
<dbReference type="EMBL" id="FMSP01000005">
    <property type="protein sequence ID" value="SCV70365.1"/>
    <property type="molecule type" value="Genomic_DNA"/>
</dbReference>
<sequence length="272" mass="30025">MSSSRTFSQLVRQGCLLSAVILLVLAVQVSAHEVEETIFQRSGHRLAKRAPISSIPFKIVTSLPKNVTQCAPLKLKFGLGSSKKHAPALTVLLVDPALVTSKLRTRTVKLAEISKLSPYQSLTSRSDGESFKFNLMVQEGASFELFAFYKNGTGKWLNNTRTVGASNSSSCLPTCKASQFRTKYNTCRSCKSVHANAASCNGTVATHCAPFYLFQGRCSAYCPTGYYQNTTTLCQCYDLFVDQGHVLLVRKSRQRNVPSREMLRCHLPQHEG</sequence>
<proteinExistence type="predicted"/>